<evidence type="ECO:0000256" key="1">
    <source>
        <dbReference type="SAM" id="MobiDB-lite"/>
    </source>
</evidence>
<evidence type="ECO:0000313" key="2">
    <source>
        <dbReference type="EMBL" id="GBP95176.1"/>
    </source>
</evidence>
<reference evidence="2 3" key="1">
    <citation type="journal article" date="2019" name="Commun. Biol.">
        <title>The bagworm genome reveals a unique fibroin gene that provides high tensile strength.</title>
        <authorList>
            <person name="Kono N."/>
            <person name="Nakamura H."/>
            <person name="Ohtoshi R."/>
            <person name="Tomita M."/>
            <person name="Numata K."/>
            <person name="Arakawa K."/>
        </authorList>
    </citation>
    <scope>NUCLEOTIDE SEQUENCE [LARGE SCALE GENOMIC DNA]</scope>
</reference>
<proteinExistence type="predicted"/>
<feature type="compositionally biased region" description="Basic and acidic residues" evidence="1">
    <location>
        <begin position="1"/>
        <end position="27"/>
    </location>
</feature>
<protein>
    <submittedName>
        <fullName evidence="2">Uncharacterized protein</fullName>
    </submittedName>
</protein>
<name>A0A4C2A3A7_EUMVA</name>
<feature type="region of interest" description="Disordered" evidence="1">
    <location>
        <begin position="1"/>
        <end position="51"/>
    </location>
</feature>
<sequence length="108" mass="12418">MEKEKSGLGKDKEDKKRRERRREEKKEKNQRKVRREYKKLPPSQKSREQPLKIICSPESTCSLVKDMCHQGLQNLPITSHHHVSAAQAPQPMVGEDTTVGFPPGHQPP</sequence>
<comment type="caution">
    <text evidence="2">The sequence shown here is derived from an EMBL/GenBank/DDBJ whole genome shotgun (WGS) entry which is preliminary data.</text>
</comment>
<evidence type="ECO:0000313" key="3">
    <source>
        <dbReference type="Proteomes" id="UP000299102"/>
    </source>
</evidence>
<feature type="compositionally biased region" description="Basic residues" evidence="1">
    <location>
        <begin position="28"/>
        <end position="37"/>
    </location>
</feature>
<organism evidence="2 3">
    <name type="scientific">Eumeta variegata</name>
    <name type="common">Bagworm moth</name>
    <name type="synonym">Eumeta japonica</name>
    <dbReference type="NCBI Taxonomy" id="151549"/>
    <lineage>
        <taxon>Eukaryota</taxon>
        <taxon>Metazoa</taxon>
        <taxon>Ecdysozoa</taxon>
        <taxon>Arthropoda</taxon>
        <taxon>Hexapoda</taxon>
        <taxon>Insecta</taxon>
        <taxon>Pterygota</taxon>
        <taxon>Neoptera</taxon>
        <taxon>Endopterygota</taxon>
        <taxon>Lepidoptera</taxon>
        <taxon>Glossata</taxon>
        <taxon>Ditrysia</taxon>
        <taxon>Tineoidea</taxon>
        <taxon>Psychidae</taxon>
        <taxon>Oiketicinae</taxon>
        <taxon>Eumeta</taxon>
    </lineage>
</organism>
<gene>
    <name evidence="2" type="ORF">EVAR_63569_1</name>
</gene>
<feature type="region of interest" description="Disordered" evidence="1">
    <location>
        <begin position="80"/>
        <end position="108"/>
    </location>
</feature>
<dbReference type="EMBL" id="BGZK01002594">
    <property type="protein sequence ID" value="GBP95176.1"/>
    <property type="molecule type" value="Genomic_DNA"/>
</dbReference>
<dbReference type="AlphaFoldDB" id="A0A4C2A3A7"/>
<keyword evidence="3" id="KW-1185">Reference proteome</keyword>
<accession>A0A4C2A3A7</accession>
<dbReference type="Proteomes" id="UP000299102">
    <property type="component" value="Unassembled WGS sequence"/>
</dbReference>